<dbReference type="RefSeq" id="WP_273690461.1">
    <property type="nucleotide sequence ID" value="NZ_CP117411.1"/>
</dbReference>
<dbReference type="SUPFAM" id="SSF64076">
    <property type="entry name" value="MTH938-like"/>
    <property type="match status" value="1"/>
</dbReference>
<reference evidence="1 2" key="1">
    <citation type="submission" date="2023-02" db="EMBL/GenBank/DDBJ databases">
        <title>Genome sequence of Sphingomonas naphthae.</title>
        <authorList>
            <person name="Kim S."/>
            <person name="Heo J."/>
            <person name="Kwon S.-W."/>
        </authorList>
    </citation>
    <scope>NUCLEOTIDE SEQUENCE [LARGE SCALE GENOMIC DNA]</scope>
    <source>
        <strain evidence="1 2">KACC 18716</strain>
    </source>
</reference>
<evidence type="ECO:0000313" key="1">
    <source>
        <dbReference type="EMBL" id="WCT74983.1"/>
    </source>
</evidence>
<gene>
    <name evidence="1" type="ORF">PQ455_07125</name>
</gene>
<keyword evidence="2" id="KW-1185">Reference proteome</keyword>
<dbReference type="InterPro" id="IPR007523">
    <property type="entry name" value="NDUFAF3/AAMDC"/>
</dbReference>
<dbReference type="EMBL" id="CP117411">
    <property type="protein sequence ID" value="WCT74983.1"/>
    <property type="molecule type" value="Genomic_DNA"/>
</dbReference>
<organism evidence="1 2">
    <name type="scientific">Sphingomonas naphthae</name>
    <dbReference type="NCBI Taxonomy" id="1813468"/>
    <lineage>
        <taxon>Bacteria</taxon>
        <taxon>Pseudomonadati</taxon>
        <taxon>Pseudomonadota</taxon>
        <taxon>Alphaproteobacteria</taxon>
        <taxon>Sphingomonadales</taxon>
        <taxon>Sphingomonadaceae</taxon>
        <taxon>Sphingomonas</taxon>
    </lineage>
</organism>
<accession>A0ABY7TPF6</accession>
<dbReference type="Proteomes" id="UP001220395">
    <property type="component" value="Chromosome"/>
</dbReference>
<dbReference type="PANTHER" id="PTHR21192:SF2">
    <property type="entry name" value="NADH DEHYDROGENASE [UBIQUINONE] 1 ALPHA SUBCOMPLEX ASSEMBLY FACTOR 3"/>
    <property type="match status" value="1"/>
</dbReference>
<dbReference type="Pfam" id="PF04430">
    <property type="entry name" value="DUF498"/>
    <property type="match status" value="1"/>
</dbReference>
<dbReference type="PANTHER" id="PTHR21192">
    <property type="entry name" value="NUCLEAR PROTEIN E3-3"/>
    <property type="match status" value="1"/>
</dbReference>
<name>A0ABY7TPF6_9SPHN</name>
<sequence length="127" mass="13177">MPRYERDEAPNGPVVTGFTAGGGFKVRDTVYEAGLLLTPDTAIGWAPGALDTLAPGDLGPLLALDPLPEFILLGTGSALRRPSPAFTAAIEAQGIGLEIMDSRAAARAWGLLRGEGRWIGAALLPLV</sequence>
<protein>
    <submittedName>
        <fullName evidence="1">MTH938/NDUFAF3 family protein</fullName>
    </submittedName>
</protein>
<proteinExistence type="predicted"/>
<dbReference type="InterPro" id="IPR036748">
    <property type="entry name" value="MTH938-like_sf"/>
</dbReference>
<evidence type="ECO:0000313" key="2">
    <source>
        <dbReference type="Proteomes" id="UP001220395"/>
    </source>
</evidence>
<dbReference type="Gene3D" id="3.40.1230.10">
    <property type="entry name" value="MTH938-like"/>
    <property type="match status" value="1"/>
</dbReference>